<dbReference type="EMBL" id="BAAAQD010000059">
    <property type="protein sequence ID" value="GAA1576396.1"/>
    <property type="molecule type" value="Genomic_DNA"/>
</dbReference>
<comment type="caution">
    <text evidence="1">The sequence shown here is derived from an EMBL/GenBank/DDBJ whole genome shotgun (WGS) entry which is preliminary data.</text>
</comment>
<gene>
    <name evidence="1" type="ORF">GCM10009827_117750</name>
</gene>
<proteinExistence type="predicted"/>
<dbReference type="RefSeq" id="WP_344515555.1">
    <property type="nucleotide sequence ID" value="NZ_BAAAQD010000059.1"/>
</dbReference>
<accession>A0ABN2DFD5</accession>
<sequence>MRAAALRVLGTAFSERPALRLPAVRAAAKVIRHKHALGTADLITA</sequence>
<reference evidence="1 2" key="1">
    <citation type="journal article" date="2019" name="Int. J. Syst. Evol. Microbiol.">
        <title>The Global Catalogue of Microorganisms (GCM) 10K type strain sequencing project: providing services to taxonomists for standard genome sequencing and annotation.</title>
        <authorList>
            <consortium name="The Broad Institute Genomics Platform"/>
            <consortium name="The Broad Institute Genome Sequencing Center for Infectious Disease"/>
            <person name="Wu L."/>
            <person name="Ma J."/>
        </authorList>
    </citation>
    <scope>NUCLEOTIDE SEQUENCE [LARGE SCALE GENOMIC DNA]</scope>
    <source>
        <strain evidence="1 2">JCM 15933</strain>
    </source>
</reference>
<organism evidence="1 2">
    <name type="scientific">Dactylosporangium maewongense</name>
    <dbReference type="NCBI Taxonomy" id="634393"/>
    <lineage>
        <taxon>Bacteria</taxon>
        <taxon>Bacillati</taxon>
        <taxon>Actinomycetota</taxon>
        <taxon>Actinomycetes</taxon>
        <taxon>Micromonosporales</taxon>
        <taxon>Micromonosporaceae</taxon>
        <taxon>Dactylosporangium</taxon>
    </lineage>
</organism>
<evidence type="ECO:0000313" key="2">
    <source>
        <dbReference type="Proteomes" id="UP001501470"/>
    </source>
</evidence>
<dbReference type="Proteomes" id="UP001501470">
    <property type="component" value="Unassembled WGS sequence"/>
</dbReference>
<keyword evidence="2" id="KW-1185">Reference proteome</keyword>
<evidence type="ECO:0000313" key="1">
    <source>
        <dbReference type="EMBL" id="GAA1576396.1"/>
    </source>
</evidence>
<name>A0ABN2DFD5_9ACTN</name>
<protein>
    <submittedName>
        <fullName evidence="1">Uncharacterized protein</fullName>
    </submittedName>
</protein>